<evidence type="ECO:0000256" key="2">
    <source>
        <dbReference type="ARBA" id="ARBA00021157"/>
    </source>
</evidence>
<evidence type="ECO:0000313" key="17">
    <source>
        <dbReference type="EMBL" id="KEZ40013.1"/>
    </source>
</evidence>
<dbReference type="VEuPathDB" id="FungiDB:SAPIO_CDS8998"/>
<dbReference type="GO" id="GO:0000776">
    <property type="term" value="C:kinetochore"/>
    <property type="evidence" value="ECO:0007669"/>
    <property type="project" value="UniProtKB-ARBA"/>
</dbReference>
<evidence type="ECO:0000256" key="4">
    <source>
        <dbReference type="ARBA" id="ARBA00022679"/>
    </source>
</evidence>
<dbReference type="PROSITE" id="PS50011">
    <property type="entry name" value="PROTEIN_KINASE_DOM"/>
    <property type="match status" value="1"/>
</dbReference>
<dbReference type="Pfam" id="PF00069">
    <property type="entry name" value="Pkinase"/>
    <property type="match status" value="1"/>
</dbReference>
<dbReference type="InterPro" id="IPR030616">
    <property type="entry name" value="Aur-like"/>
</dbReference>
<protein>
    <recommendedName>
        <fullName evidence="2 14">Aurora kinase</fullName>
        <ecNumber evidence="1 14">2.7.11.1</ecNumber>
    </recommendedName>
</protein>
<comment type="similarity">
    <text evidence="14">Belongs to the protein kinase superfamily. Ser/Thr protein kinase family. Aurora subfamily.</text>
</comment>
<comment type="catalytic activity">
    <reaction evidence="9 14">
        <text>L-seryl-[protein] + ATP = O-phospho-L-seryl-[protein] + ADP + H(+)</text>
        <dbReference type="Rhea" id="RHEA:17989"/>
        <dbReference type="Rhea" id="RHEA-COMP:9863"/>
        <dbReference type="Rhea" id="RHEA-COMP:11604"/>
        <dbReference type="ChEBI" id="CHEBI:15378"/>
        <dbReference type="ChEBI" id="CHEBI:29999"/>
        <dbReference type="ChEBI" id="CHEBI:30616"/>
        <dbReference type="ChEBI" id="CHEBI:83421"/>
        <dbReference type="ChEBI" id="CHEBI:456216"/>
        <dbReference type="EC" id="2.7.11.1"/>
    </reaction>
</comment>
<accession>A0A084FY51</accession>
<dbReference type="SUPFAM" id="SSF56112">
    <property type="entry name" value="Protein kinase-like (PK-like)"/>
    <property type="match status" value="1"/>
</dbReference>
<name>A0A084FY51_PSEDA</name>
<feature type="active site" description="Proton acceptor" evidence="10">
    <location>
        <position position="192"/>
    </location>
</feature>
<keyword evidence="5 11" id="KW-0547">Nucleotide-binding</keyword>
<dbReference type="EC" id="2.7.11.1" evidence="1 14"/>
<evidence type="ECO:0000256" key="5">
    <source>
        <dbReference type="ARBA" id="ARBA00022741"/>
    </source>
</evidence>
<dbReference type="CDD" id="cd14007">
    <property type="entry name" value="STKc_Aurora"/>
    <property type="match status" value="1"/>
</dbReference>
<dbReference type="GO" id="GO:1902115">
    <property type="term" value="P:regulation of organelle assembly"/>
    <property type="evidence" value="ECO:0007669"/>
    <property type="project" value="UniProtKB-ARBA"/>
</dbReference>
<keyword evidence="6 14" id="KW-0418">Kinase</keyword>
<reference evidence="17 18" key="1">
    <citation type="journal article" date="2014" name="Genome Announc.">
        <title>Draft genome sequence of the pathogenic fungus Scedosporium apiospermum.</title>
        <authorList>
            <person name="Vandeputte P."/>
            <person name="Ghamrawi S."/>
            <person name="Rechenmann M."/>
            <person name="Iltis A."/>
            <person name="Giraud S."/>
            <person name="Fleury M."/>
            <person name="Thornton C."/>
            <person name="Delhaes L."/>
            <person name="Meyer W."/>
            <person name="Papon N."/>
            <person name="Bouchara J.P."/>
        </authorList>
    </citation>
    <scope>NUCLEOTIDE SEQUENCE [LARGE SCALE GENOMIC DNA]</scope>
    <source>
        <strain evidence="17 18">IHEM 14462</strain>
    </source>
</reference>
<dbReference type="GO" id="GO:0072479">
    <property type="term" value="P:response to mitotic cell cycle spindle assembly checkpoint signaling"/>
    <property type="evidence" value="ECO:0007669"/>
    <property type="project" value="UniProtKB-ARBA"/>
</dbReference>
<evidence type="ECO:0000256" key="8">
    <source>
        <dbReference type="ARBA" id="ARBA00047899"/>
    </source>
</evidence>
<dbReference type="GeneID" id="27728070"/>
<dbReference type="InterPro" id="IPR000719">
    <property type="entry name" value="Prot_kinase_dom"/>
</dbReference>
<evidence type="ECO:0000256" key="12">
    <source>
        <dbReference type="PIRSR" id="PIRSR630616-3"/>
    </source>
</evidence>
<feature type="compositionally biased region" description="Low complexity" evidence="15">
    <location>
        <begin position="435"/>
        <end position="450"/>
    </location>
</feature>
<evidence type="ECO:0000256" key="6">
    <source>
        <dbReference type="ARBA" id="ARBA00022777"/>
    </source>
</evidence>
<feature type="binding site" evidence="11">
    <location>
        <position position="210"/>
    </location>
    <ligand>
        <name>ATP</name>
        <dbReference type="ChEBI" id="CHEBI:30616"/>
    </ligand>
</feature>
<gene>
    <name evidence="17" type="ORF">SAPIO_CDS8998</name>
</gene>
<dbReference type="OMA" id="IVRIHAI"/>
<evidence type="ECO:0000256" key="13">
    <source>
        <dbReference type="PROSITE-ProRule" id="PRU10141"/>
    </source>
</evidence>
<feature type="compositionally biased region" description="Pro residues" evidence="15">
    <location>
        <begin position="378"/>
        <end position="396"/>
    </location>
</feature>
<feature type="binding site" evidence="11">
    <location>
        <begin position="196"/>
        <end position="197"/>
    </location>
    <ligand>
        <name>ATP</name>
        <dbReference type="ChEBI" id="CHEBI:30616"/>
    </ligand>
</feature>
<feature type="binding site" evidence="11 13">
    <location>
        <position position="98"/>
    </location>
    <ligand>
        <name>ATP</name>
        <dbReference type="ChEBI" id="CHEBI:30616"/>
    </ligand>
</feature>
<dbReference type="GO" id="GO:0032465">
    <property type="term" value="P:regulation of cytokinesis"/>
    <property type="evidence" value="ECO:0007669"/>
    <property type="project" value="UniProtKB-ARBA"/>
</dbReference>
<organism evidence="17 18">
    <name type="scientific">Pseudallescheria apiosperma</name>
    <name type="common">Scedosporium apiospermum</name>
    <dbReference type="NCBI Taxonomy" id="563466"/>
    <lineage>
        <taxon>Eukaryota</taxon>
        <taxon>Fungi</taxon>
        <taxon>Dikarya</taxon>
        <taxon>Ascomycota</taxon>
        <taxon>Pezizomycotina</taxon>
        <taxon>Sordariomycetes</taxon>
        <taxon>Hypocreomycetidae</taxon>
        <taxon>Microascales</taxon>
        <taxon>Microascaceae</taxon>
        <taxon>Scedosporium</taxon>
    </lineage>
</organism>
<evidence type="ECO:0000256" key="15">
    <source>
        <dbReference type="SAM" id="MobiDB-lite"/>
    </source>
</evidence>
<dbReference type="AlphaFoldDB" id="A0A084FY51"/>
<feature type="region of interest" description="Disordered" evidence="15">
    <location>
        <begin position="370"/>
        <end position="486"/>
    </location>
</feature>
<evidence type="ECO:0000256" key="1">
    <source>
        <dbReference type="ARBA" id="ARBA00012513"/>
    </source>
</evidence>
<dbReference type="RefSeq" id="XP_016639812.1">
    <property type="nucleotide sequence ID" value="XM_016790509.1"/>
</dbReference>
<dbReference type="GO" id="GO:0032133">
    <property type="term" value="C:chromosome passenger complex"/>
    <property type="evidence" value="ECO:0007669"/>
    <property type="project" value="UniProtKB-ARBA"/>
</dbReference>
<evidence type="ECO:0000256" key="3">
    <source>
        <dbReference type="ARBA" id="ARBA00022527"/>
    </source>
</evidence>
<proteinExistence type="inferred from homology"/>
<feature type="binding site" evidence="11">
    <location>
        <position position="79"/>
    </location>
    <ligand>
        <name>ATP</name>
        <dbReference type="ChEBI" id="CHEBI:30616"/>
    </ligand>
</feature>
<dbReference type="PANTHER" id="PTHR24350">
    <property type="entry name" value="SERINE/THREONINE-PROTEIN KINASE IAL-RELATED"/>
    <property type="match status" value="1"/>
</dbReference>
<dbReference type="InterPro" id="IPR017441">
    <property type="entry name" value="Protein_kinase_ATP_BS"/>
</dbReference>
<dbReference type="PROSITE" id="PS00107">
    <property type="entry name" value="PROTEIN_KINASE_ATP"/>
    <property type="match status" value="1"/>
</dbReference>
<keyword evidence="18" id="KW-1185">Reference proteome</keyword>
<feature type="cross-link" description="Glycyl lysine isopeptide (Lys-Gly) (interchain with G-Cter in SUMO2)" evidence="12">
    <location>
        <position position="194"/>
    </location>
</feature>
<dbReference type="GO" id="GO:0005524">
    <property type="term" value="F:ATP binding"/>
    <property type="evidence" value="ECO:0007669"/>
    <property type="project" value="UniProtKB-UniRule"/>
</dbReference>
<feature type="domain" description="Protein kinase" evidence="16">
    <location>
        <begin position="69"/>
        <end position="345"/>
    </location>
</feature>
<keyword evidence="3 14" id="KW-0723">Serine/threonine-protein kinase</keyword>
<evidence type="ECO:0000256" key="9">
    <source>
        <dbReference type="ARBA" id="ARBA00048679"/>
    </source>
</evidence>
<sequence>METTMVQHVTDFASGPPPESQLLKFSCLNRTPAPTSRSIFDNNAAAPRTLQDGAAKPVNLSKHLHLGMFEIGRPLGKGKFGRVYLVRHRPSGYICALKVLNKNEICHDGAEVHVRREIEVHSNLKHPGIISFYGWFHDRRRIFLLIEYASGGELYKTLRKEGRFSERRAAKYAAQVAESLRYLHSKNVMHRDLKPENILIGMHGEMKLADFGYSVHAPSNRRETLCGTLDYLPPEMLRPGRPTYNRAVDQWTLGVLTYEFLTGEAPFEDSPIMTKRRIVKGDMKPLPSTISAEAKDFINSHVATLILASAVALATASDAPCSNEACTSLCNATPSCMSTLFDPALGQCYTFSCVLNNYSRPSKYLGYQKPGQTYPCPADQPIPGEPQTPPPAPPITEPTANEQPPAPEPSTPAPNPTPNPGSEASSSLVTVPRPSSTEGSGSNGGSSTTEVQNTPTAGASDGGSDGDESNSANSNGPDNTSNPVAPTIILGGAAAKSMAPVSLLAIGLVMFLL</sequence>
<dbReference type="HOGENOM" id="CLU_531160_0_0_1"/>
<feature type="binding site" evidence="11">
    <location>
        <begin position="147"/>
        <end position="149"/>
    </location>
    <ligand>
        <name>ATP</name>
        <dbReference type="ChEBI" id="CHEBI:30616"/>
    </ligand>
</feature>
<dbReference type="FunFam" id="1.10.510.10:FF:000235">
    <property type="entry name" value="Serine/threonine-protein kinase ark1"/>
    <property type="match status" value="1"/>
</dbReference>
<dbReference type="Gene3D" id="1.10.510.10">
    <property type="entry name" value="Transferase(Phosphotransferase) domain 1"/>
    <property type="match status" value="1"/>
</dbReference>
<dbReference type="GO" id="GO:0051233">
    <property type="term" value="C:spindle midzone"/>
    <property type="evidence" value="ECO:0007669"/>
    <property type="project" value="UniProtKB-ARBA"/>
</dbReference>
<dbReference type="InterPro" id="IPR008271">
    <property type="entry name" value="Ser/Thr_kinase_AS"/>
</dbReference>
<dbReference type="GO" id="GO:0004674">
    <property type="term" value="F:protein serine/threonine kinase activity"/>
    <property type="evidence" value="ECO:0007669"/>
    <property type="project" value="UniProtKB-KW"/>
</dbReference>
<evidence type="ECO:0000256" key="11">
    <source>
        <dbReference type="PIRSR" id="PIRSR630616-2"/>
    </source>
</evidence>
<keyword evidence="7 11" id="KW-0067">ATP-binding</keyword>
<evidence type="ECO:0000259" key="16">
    <source>
        <dbReference type="PROSITE" id="PS50011"/>
    </source>
</evidence>
<dbReference type="KEGG" id="sapo:SAPIO_CDS8998"/>
<feature type="compositionally biased region" description="Pro residues" evidence="15">
    <location>
        <begin position="404"/>
        <end position="419"/>
    </location>
</feature>
<evidence type="ECO:0000256" key="10">
    <source>
        <dbReference type="PIRSR" id="PIRSR630616-1"/>
    </source>
</evidence>
<dbReference type="EMBL" id="JOWA01000132">
    <property type="protein sequence ID" value="KEZ40013.1"/>
    <property type="molecule type" value="Genomic_DNA"/>
</dbReference>
<dbReference type="GO" id="GO:0090266">
    <property type="term" value="P:regulation of mitotic cell cycle spindle assembly checkpoint"/>
    <property type="evidence" value="ECO:0007669"/>
    <property type="project" value="UniProtKB-ARBA"/>
</dbReference>
<keyword evidence="4 14" id="KW-0808">Transferase</keyword>
<dbReference type="PROSITE" id="PS00108">
    <property type="entry name" value="PROTEIN_KINASE_ST"/>
    <property type="match status" value="1"/>
</dbReference>
<comment type="caution">
    <text evidence="17">The sequence shown here is derived from an EMBL/GenBank/DDBJ whole genome shotgun (WGS) entry which is preliminary data.</text>
</comment>
<dbReference type="GO" id="GO:0044779">
    <property type="term" value="P:meiotic spindle checkpoint signaling"/>
    <property type="evidence" value="ECO:0007669"/>
    <property type="project" value="UniProtKB-ARBA"/>
</dbReference>
<evidence type="ECO:0000313" key="18">
    <source>
        <dbReference type="Proteomes" id="UP000028545"/>
    </source>
</evidence>
<dbReference type="InterPro" id="IPR011009">
    <property type="entry name" value="Kinase-like_dom_sf"/>
</dbReference>
<comment type="catalytic activity">
    <reaction evidence="8 14">
        <text>L-threonyl-[protein] + ATP = O-phospho-L-threonyl-[protein] + ADP + H(+)</text>
        <dbReference type="Rhea" id="RHEA:46608"/>
        <dbReference type="Rhea" id="RHEA-COMP:11060"/>
        <dbReference type="Rhea" id="RHEA-COMP:11605"/>
        <dbReference type="ChEBI" id="CHEBI:15378"/>
        <dbReference type="ChEBI" id="CHEBI:30013"/>
        <dbReference type="ChEBI" id="CHEBI:30616"/>
        <dbReference type="ChEBI" id="CHEBI:61977"/>
        <dbReference type="ChEBI" id="CHEBI:456216"/>
        <dbReference type="EC" id="2.7.11.1"/>
    </reaction>
</comment>
<evidence type="ECO:0000256" key="14">
    <source>
        <dbReference type="RuleBase" id="RU367134"/>
    </source>
</evidence>
<evidence type="ECO:0000256" key="7">
    <source>
        <dbReference type="ARBA" id="ARBA00022840"/>
    </source>
</evidence>
<dbReference type="OrthoDB" id="377346at2759"/>
<dbReference type="GO" id="GO:0008608">
    <property type="term" value="P:attachment of spindle microtubules to kinetochore"/>
    <property type="evidence" value="ECO:0007669"/>
    <property type="project" value="UniProtKB-ARBA"/>
</dbReference>
<dbReference type="SMART" id="SM00220">
    <property type="entry name" value="S_TKc"/>
    <property type="match status" value="1"/>
</dbReference>
<dbReference type="FunFam" id="3.30.200.20:FF:000042">
    <property type="entry name" value="Aurora kinase A"/>
    <property type="match status" value="1"/>
</dbReference>
<dbReference type="GO" id="GO:0045143">
    <property type="term" value="P:homologous chromosome segregation"/>
    <property type="evidence" value="ECO:0007669"/>
    <property type="project" value="UniProtKB-ARBA"/>
</dbReference>
<dbReference type="Proteomes" id="UP000028545">
    <property type="component" value="Unassembled WGS sequence"/>
</dbReference>
<dbReference type="GO" id="GO:0000819">
    <property type="term" value="P:sister chromatid segregation"/>
    <property type="evidence" value="ECO:0007669"/>
    <property type="project" value="UniProtKB-ARBA"/>
</dbReference>